<evidence type="ECO:0000256" key="3">
    <source>
        <dbReference type="SAM" id="Phobius"/>
    </source>
</evidence>
<keyword evidence="6" id="KW-1185">Reference proteome</keyword>
<accession>A0A1Y1WLE2</accession>
<gene>
    <name evidence="5" type="ORF">DL89DRAFT_15325</name>
</gene>
<evidence type="ECO:0000313" key="6">
    <source>
        <dbReference type="Proteomes" id="UP000193922"/>
    </source>
</evidence>
<dbReference type="AlphaFoldDB" id="A0A1Y1WLE2"/>
<evidence type="ECO:0000313" key="5">
    <source>
        <dbReference type="EMBL" id="ORX74390.1"/>
    </source>
</evidence>
<dbReference type="STRING" id="61395.A0A1Y1WLE2"/>
<dbReference type="InterPro" id="IPR000873">
    <property type="entry name" value="AMP-dep_synth/lig_dom"/>
</dbReference>
<dbReference type="PANTHER" id="PTHR24096:SF149">
    <property type="entry name" value="AMP-BINDING DOMAIN-CONTAINING PROTEIN-RELATED"/>
    <property type="match status" value="1"/>
</dbReference>
<keyword evidence="2" id="KW-0436">Ligase</keyword>
<reference evidence="5 6" key="1">
    <citation type="submission" date="2016-07" db="EMBL/GenBank/DDBJ databases">
        <title>Pervasive Adenine N6-methylation of Active Genes in Fungi.</title>
        <authorList>
            <consortium name="DOE Joint Genome Institute"/>
            <person name="Mondo S.J."/>
            <person name="Dannebaum R.O."/>
            <person name="Kuo R.C."/>
            <person name="Labutti K."/>
            <person name="Haridas S."/>
            <person name="Kuo A."/>
            <person name="Salamov A."/>
            <person name="Ahrendt S.R."/>
            <person name="Lipzen A."/>
            <person name="Sullivan W."/>
            <person name="Andreopoulos W.B."/>
            <person name="Clum A."/>
            <person name="Lindquist E."/>
            <person name="Daum C."/>
            <person name="Ramamoorthy G.K."/>
            <person name="Gryganskyi A."/>
            <person name="Culley D."/>
            <person name="Magnuson J.K."/>
            <person name="James T.Y."/>
            <person name="O'Malley M.A."/>
            <person name="Stajich J.E."/>
            <person name="Spatafora J.W."/>
            <person name="Visel A."/>
            <person name="Grigoriev I.V."/>
        </authorList>
    </citation>
    <scope>NUCLEOTIDE SEQUENCE [LARGE SCALE GENOMIC DNA]</scope>
    <source>
        <strain evidence="5 6">ATCC 12442</strain>
    </source>
</reference>
<feature type="domain" description="AMP-dependent synthetase/ligase" evidence="4">
    <location>
        <begin position="1"/>
        <end position="151"/>
    </location>
</feature>
<comment type="similarity">
    <text evidence="1">Belongs to the ATP-dependent AMP-binding enzyme family.</text>
</comment>
<protein>
    <submittedName>
        <fullName evidence="5">Acetyl-CoA synthetase-like protein</fullName>
    </submittedName>
</protein>
<dbReference type="OrthoDB" id="1898221at2759"/>
<keyword evidence="3" id="KW-1133">Transmembrane helix</keyword>
<dbReference type="Gene3D" id="3.40.50.980">
    <property type="match status" value="1"/>
</dbReference>
<keyword evidence="3" id="KW-0812">Transmembrane</keyword>
<evidence type="ECO:0000256" key="1">
    <source>
        <dbReference type="ARBA" id="ARBA00006432"/>
    </source>
</evidence>
<dbReference type="Proteomes" id="UP000193922">
    <property type="component" value="Unassembled WGS sequence"/>
</dbReference>
<feature type="transmembrane region" description="Helical" evidence="3">
    <location>
        <begin position="43"/>
        <end position="64"/>
    </location>
</feature>
<name>A0A1Y1WLE2_9FUNG</name>
<comment type="caution">
    <text evidence="5">The sequence shown here is derived from an EMBL/GenBank/DDBJ whole genome shotgun (WGS) entry which is preliminary data.</text>
</comment>
<dbReference type="GO" id="GO:0016405">
    <property type="term" value="F:CoA-ligase activity"/>
    <property type="evidence" value="ECO:0007669"/>
    <property type="project" value="TreeGrafter"/>
</dbReference>
<keyword evidence="3" id="KW-0472">Membrane</keyword>
<proteinExistence type="inferred from homology"/>
<dbReference type="RefSeq" id="XP_040747601.1">
    <property type="nucleotide sequence ID" value="XM_040883574.1"/>
</dbReference>
<dbReference type="PANTHER" id="PTHR24096">
    <property type="entry name" value="LONG-CHAIN-FATTY-ACID--COA LIGASE"/>
    <property type="match status" value="1"/>
</dbReference>
<organism evidence="5 6">
    <name type="scientific">Linderina pennispora</name>
    <dbReference type="NCBI Taxonomy" id="61395"/>
    <lineage>
        <taxon>Eukaryota</taxon>
        <taxon>Fungi</taxon>
        <taxon>Fungi incertae sedis</taxon>
        <taxon>Zoopagomycota</taxon>
        <taxon>Kickxellomycotina</taxon>
        <taxon>Kickxellomycetes</taxon>
        <taxon>Kickxellales</taxon>
        <taxon>Kickxellaceae</taxon>
        <taxon>Linderina</taxon>
    </lineage>
</organism>
<sequence length="173" mass="19033">MLSHRNVVSNVMQNLQFDKEDPQITAADAKNDHQAWMAALPFFHIYGLTVIMMSSLAKGAYLVILRSFGLEKFVSLADKHKASVAHLGPPIILRLAKDPIVSKYDLSNFVYANSGSAPLSKELQLECEARIRAPITQGYGLSESSPTTHRTLLADKVFGANRQPSVKYGSQVC</sequence>
<dbReference type="SUPFAM" id="SSF56801">
    <property type="entry name" value="Acetyl-CoA synthetase-like"/>
    <property type="match status" value="1"/>
</dbReference>
<dbReference type="Pfam" id="PF00501">
    <property type="entry name" value="AMP-binding"/>
    <property type="match status" value="1"/>
</dbReference>
<evidence type="ECO:0000259" key="4">
    <source>
        <dbReference type="Pfam" id="PF00501"/>
    </source>
</evidence>
<dbReference type="EMBL" id="MCFD01000001">
    <property type="protein sequence ID" value="ORX74390.1"/>
    <property type="molecule type" value="Genomic_DNA"/>
</dbReference>
<evidence type="ECO:0000256" key="2">
    <source>
        <dbReference type="ARBA" id="ARBA00022598"/>
    </source>
</evidence>
<dbReference type="GeneID" id="63800222"/>